<dbReference type="STRING" id="685588.A0A067SZ26"/>
<dbReference type="InterPro" id="IPR002938">
    <property type="entry name" value="FAD-bd"/>
</dbReference>
<keyword evidence="5" id="KW-0812">Transmembrane</keyword>
<name>A0A067SZ26_GALM3</name>
<evidence type="ECO:0000256" key="3">
    <source>
        <dbReference type="ARBA" id="ARBA00023002"/>
    </source>
</evidence>
<dbReference type="HOGENOM" id="CLU_340403_0_0_1"/>
<dbReference type="PANTHER" id="PTHR46865:SF2">
    <property type="entry name" value="MONOOXYGENASE"/>
    <property type="match status" value="1"/>
</dbReference>
<evidence type="ECO:0000256" key="2">
    <source>
        <dbReference type="ARBA" id="ARBA00022827"/>
    </source>
</evidence>
<feature type="domain" description="FAD-binding" evidence="6">
    <location>
        <begin position="3"/>
        <end position="349"/>
    </location>
</feature>
<protein>
    <recommendedName>
        <fullName evidence="6">FAD-binding domain-containing protein</fullName>
    </recommendedName>
</protein>
<keyword evidence="8" id="KW-1185">Reference proteome</keyword>
<feature type="transmembrane region" description="Helical" evidence="5">
    <location>
        <begin position="731"/>
        <end position="752"/>
    </location>
</feature>
<dbReference type="PRINTS" id="PR00420">
    <property type="entry name" value="RNGMNOXGNASE"/>
</dbReference>
<keyword evidence="5" id="KW-1133">Transmembrane helix</keyword>
<dbReference type="AlphaFoldDB" id="A0A067SZ26"/>
<dbReference type="Proteomes" id="UP000027222">
    <property type="component" value="Unassembled WGS sequence"/>
</dbReference>
<dbReference type="GO" id="GO:0016491">
    <property type="term" value="F:oxidoreductase activity"/>
    <property type="evidence" value="ECO:0007669"/>
    <property type="project" value="UniProtKB-KW"/>
</dbReference>
<dbReference type="EMBL" id="KL142390">
    <property type="protein sequence ID" value="KDR71993.1"/>
    <property type="molecule type" value="Genomic_DNA"/>
</dbReference>
<dbReference type="GO" id="GO:0071949">
    <property type="term" value="F:FAD binding"/>
    <property type="evidence" value="ECO:0007669"/>
    <property type="project" value="InterPro"/>
</dbReference>
<dbReference type="Pfam" id="PF01494">
    <property type="entry name" value="FAD_binding_3"/>
    <property type="match status" value="1"/>
</dbReference>
<feature type="compositionally biased region" description="Low complexity" evidence="4">
    <location>
        <begin position="680"/>
        <end position="711"/>
    </location>
</feature>
<feature type="region of interest" description="Disordered" evidence="4">
    <location>
        <begin position="761"/>
        <end position="834"/>
    </location>
</feature>
<evidence type="ECO:0000256" key="1">
    <source>
        <dbReference type="ARBA" id="ARBA00022630"/>
    </source>
</evidence>
<dbReference type="InterPro" id="IPR036188">
    <property type="entry name" value="FAD/NAD-bd_sf"/>
</dbReference>
<evidence type="ECO:0000256" key="5">
    <source>
        <dbReference type="SAM" id="Phobius"/>
    </source>
</evidence>
<proteinExistence type="predicted"/>
<evidence type="ECO:0000313" key="8">
    <source>
        <dbReference type="Proteomes" id="UP000027222"/>
    </source>
</evidence>
<dbReference type="PANTHER" id="PTHR46865">
    <property type="entry name" value="OXIDOREDUCTASE-RELATED"/>
    <property type="match status" value="1"/>
</dbReference>
<organism evidence="7 8">
    <name type="scientific">Galerina marginata (strain CBS 339.88)</name>
    <dbReference type="NCBI Taxonomy" id="685588"/>
    <lineage>
        <taxon>Eukaryota</taxon>
        <taxon>Fungi</taxon>
        <taxon>Dikarya</taxon>
        <taxon>Basidiomycota</taxon>
        <taxon>Agaricomycotina</taxon>
        <taxon>Agaricomycetes</taxon>
        <taxon>Agaricomycetidae</taxon>
        <taxon>Agaricales</taxon>
        <taxon>Agaricineae</taxon>
        <taxon>Strophariaceae</taxon>
        <taxon>Galerina</taxon>
    </lineage>
</organism>
<keyword evidence="2" id="KW-0274">FAD</keyword>
<dbReference type="SUPFAM" id="SSF51905">
    <property type="entry name" value="FAD/NAD(P)-binding domain"/>
    <property type="match status" value="2"/>
</dbReference>
<feature type="compositionally biased region" description="Polar residues" evidence="4">
    <location>
        <begin position="778"/>
        <end position="787"/>
    </location>
</feature>
<gene>
    <name evidence="7" type="ORF">GALMADRAFT_213472</name>
</gene>
<dbReference type="InterPro" id="IPR051704">
    <property type="entry name" value="FAD_aromatic-hydroxylase"/>
</dbReference>
<sequence>MRALISGAGVAGPTLAWFLAKAGARVTIVEKNFSALGQGQNIDVNGSALTVIRKMGLTEELRRFHTTEKGTQFVDSNGQPYAPFPVKEHSSVSLTAEFEILRGDLSTILYNATKDHVNIDYHFGITIREVFSNDAKAVNVKFSNEVVQEFDLLVAADGQWSKLRKQCFPPESVSIIDKNMYAIYWTVPRLSNDDDWWNIYVGLQSRLMSIRPDPHGTMRAIITRMPCNDAQKNGWQAATRSDRQTQKELVKSEFADAGWQAQRILEAMDQAPDFYFQAVQLIKMSKWSTNRIICLGDAAWAPTPLTGAGASLAINGAYVLAGELSELNDEEHPSKAFEAFETKFRPWVEESQKISSVIPGAVHPETAWKRWVFQLLLQIASKAVATPWLMKRFDRDTDSIDYPLPQKGDTIRPFAPFSVKEHSSASLTSEFEVLREDLSTIFYEAKKDHPNIDYFFGITIKEVFSNGDNTVNVELSNEELQEFDLLVAADGQWSKLRNQCFPSESNSTFVIVSPMSSPAVLYIDDRNPLVYYTPNSSWIRGSSPSDYERTSTNSIETGATATIAFSGRFYLHSSDFSVLICGHPGISITVYGRIQHFDPGVHEFVLSSYSVDGGPATISNSTEQSQYQFQQKLFQSNPLNPGAHSLIVTHLASNVSGGTDPTFHIDYFLIVPPDSPISLAAPSTTNQAANQTTSQTASQNASQTPSQTPSQIMIVSGNGGKSRSGTIPISALVGGSLGGLTFLGVVILIFWLRHRRSRLNQSLPRPYPNRSCDELSVPAQNGSNESPNRGFAGGLSQFSPTSFLPRRMIPPSKEGGFAQYPATDNLIEPPHYEE</sequence>
<dbReference type="Gene3D" id="3.30.9.10">
    <property type="entry name" value="D-Amino Acid Oxidase, subunit A, domain 2"/>
    <property type="match status" value="1"/>
</dbReference>
<evidence type="ECO:0000313" key="7">
    <source>
        <dbReference type="EMBL" id="KDR71993.1"/>
    </source>
</evidence>
<keyword evidence="3" id="KW-0560">Oxidoreductase</keyword>
<feature type="region of interest" description="Disordered" evidence="4">
    <location>
        <begin position="680"/>
        <end position="719"/>
    </location>
</feature>
<keyword evidence="5" id="KW-0472">Membrane</keyword>
<keyword evidence="1" id="KW-0285">Flavoprotein</keyword>
<accession>A0A067SZ26</accession>
<evidence type="ECO:0000256" key="4">
    <source>
        <dbReference type="SAM" id="MobiDB-lite"/>
    </source>
</evidence>
<evidence type="ECO:0000259" key="6">
    <source>
        <dbReference type="Pfam" id="PF01494"/>
    </source>
</evidence>
<reference evidence="8" key="1">
    <citation type="journal article" date="2014" name="Proc. Natl. Acad. Sci. U.S.A.">
        <title>Extensive sampling of basidiomycete genomes demonstrates inadequacy of the white-rot/brown-rot paradigm for wood decay fungi.</title>
        <authorList>
            <person name="Riley R."/>
            <person name="Salamov A.A."/>
            <person name="Brown D.W."/>
            <person name="Nagy L.G."/>
            <person name="Floudas D."/>
            <person name="Held B.W."/>
            <person name="Levasseur A."/>
            <person name="Lombard V."/>
            <person name="Morin E."/>
            <person name="Otillar R."/>
            <person name="Lindquist E.A."/>
            <person name="Sun H."/>
            <person name="LaButti K.M."/>
            <person name="Schmutz J."/>
            <person name="Jabbour D."/>
            <person name="Luo H."/>
            <person name="Baker S.E."/>
            <person name="Pisabarro A.G."/>
            <person name="Walton J.D."/>
            <person name="Blanchette R.A."/>
            <person name="Henrissat B."/>
            <person name="Martin F."/>
            <person name="Cullen D."/>
            <person name="Hibbett D.S."/>
            <person name="Grigoriev I.V."/>
        </authorList>
    </citation>
    <scope>NUCLEOTIDE SEQUENCE [LARGE SCALE GENOMIC DNA]</scope>
    <source>
        <strain evidence="8">CBS 339.88</strain>
    </source>
</reference>
<dbReference type="OrthoDB" id="655030at2759"/>
<dbReference type="Gene3D" id="3.50.50.60">
    <property type="entry name" value="FAD/NAD(P)-binding domain"/>
    <property type="match status" value="2"/>
</dbReference>